<dbReference type="InterPro" id="IPR005467">
    <property type="entry name" value="His_kinase_dom"/>
</dbReference>
<evidence type="ECO:0000256" key="11">
    <source>
        <dbReference type="SAM" id="Phobius"/>
    </source>
</evidence>
<keyword evidence="11" id="KW-1133">Transmembrane helix</keyword>
<keyword evidence="10" id="KW-0175">Coiled coil</keyword>
<dbReference type="SUPFAM" id="SSF55874">
    <property type="entry name" value="ATPase domain of HSP90 chaperone/DNA topoisomerase II/histidine kinase"/>
    <property type="match status" value="1"/>
</dbReference>
<dbReference type="GO" id="GO:0005524">
    <property type="term" value="F:ATP binding"/>
    <property type="evidence" value="ECO:0007669"/>
    <property type="project" value="UniProtKB-KW"/>
</dbReference>
<feature type="transmembrane region" description="Helical" evidence="11">
    <location>
        <begin position="186"/>
        <end position="207"/>
    </location>
</feature>
<evidence type="ECO:0000313" key="14">
    <source>
        <dbReference type="EMBL" id="AUX37816.1"/>
    </source>
</evidence>
<dbReference type="InterPro" id="IPR003594">
    <property type="entry name" value="HATPase_dom"/>
</dbReference>
<dbReference type="Gene3D" id="1.10.287.130">
    <property type="match status" value="1"/>
</dbReference>
<keyword evidence="7 14" id="KW-0418">Kinase</keyword>
<evidence type="ECO:0000259" key="12">
    <source>
        <dbReference type="PROSITE" id="PS50109"/>
    </source>
</evidence>
<feature type="coiled-coil region" evidence="10">
    <location>
        <begin position="265"/>
        <end position="292"/>
    </location>
</feature>
<dbReference type="SUPFAM" id="SSF158472">
    <property type="entry name" value="HAMP domain-like"/>
    <property type="match status" value="1"/>
</dbReference>
<keyword evidence="11" id="KW-0472">Membrane</keyword>
<accession>A0A4P2R4W5</accession>
<keyword evidence="11" id="KW-0812">Transmembrane</keyword>
<dbReference type="CDD" id="cd00082">
    <property type="entry name" value="HisKA"/>
    <property type="match status" value="1"/>
</dbReference>
<keyword evidence="4" id="KW-0597">Phosphoprotein</keyword>
<dbReference type="PROSITE" id="PS50109">
    <property type="entry name" value="HIS_KIN"/>
    <property type="match status" value="1"/>
</dbReference>
<dbReference type="SMART" id="SM00304">
    <property type="entry name" value="HAMP"/>
    <property type="match status" value="1"/>
</dbReference>
<evidence type="ECO:0000256" key="10">
    <source>
        <dbReference type="SAM" id="Coils"/>
    </source>
</evidence>
<sequence length="519" mass="53343">MRLGIRLQLLFALGALLVLAFVPLFFAVANLTRATMVGARASSARAIGRAIAGHVAAARASRSAPELSPLLEAQLGPDGASAIGVYDAAGALVDRAGEPEVAAALPASVEAGAEVLRAVRTARGGALLVVVPEHARDAAPRAEAARDTARAEAARAPDAAPARPPQVGSVAVLVPTDPSTVPSAPLVRIVALYTGVVALALLVFAYIAMTRLVVRPVDALSQAARRVAGGARDLEAPRAGARELAELGASLAHMTGRLRSDEESLRAKIAEVERYAADLKSAQERLVGSERLASVGRLAAGLAHEIGNPIAAILGFQELLLAGGLTPDEEREFLERMKRETERIHKILRDLLDFARPAARGAGDAGEEPSGSVAEALADVVSLVSPQKAFRAVELVRDVAPDVPPVQLSHGRLVQVLLNLLLNAADAVPRAGGRVWVRASRAAGGGARIEVEDNGPGIAEAVRETLFEPFITTKEVGEGTGLGLAVCRGLVEAAGGAIGVEAGAEGGARFVVQLPGAAG</sequence>
<dbReference type="CDD" id="cd06225">
    <property type="entry name" value="HAMP"/>
    <property type="match status" value="1"/>
</dbReference>
<protein>
    <recommendedName>
        <fullName evidence="3">histidine kinase</fullName>
        <ecNumber evidence="3">2.7.13.3</ecNumber>
    </recommendedName>
</protein>
<evidence type="ECO:0000256" key="1">
    <source>
        <dbReference type="ARBA" id="ARBA00000085"/>
    </source>
</evidence>
<dbReference type="PANTHER" id="PTHR43065:SF10">
    <property type="entry name" value="PEROXIDE STRESS-ACTIVATED HISTIDINE KINASE MAK3"/>
    <property type="match status" value="1"/>
</dbReference>
<dbReference type="PANTHER" id="PTHR43065">
    <property type="entry name" value="SENSOR HISTIDINE KINASE"/>
    <property type="match status" value="1"/>
</dbReference>
<evidence type="ECO:0000256" key="7">
    <source>
        <dbReference type="ARBA" id="ARBA00022777"/>
    </source>
</evidence>
<feature type="domain" description="HAMP" evidence="13">
    <location>
        <begin position="211"/>
        <end position="263"/>
    </location>
</feature>
<dbReference type="SMART" id="SM00388">
    <property type="entry name" value="HisKA"/>
    <property type="match status" value="1"/>
</dbReference>
<dbReference type="InterPro" id="IPR003660">
    <property type="entry name" value="HAMP_dom"/>
</dbReference>
<dbReference type="Pfam" id="PF00672">
    <property type="entry name" value="HAMP"/>
    <property type="match status" value="1"/>
</dbReference>
<dbReference type="Proteomes" id="UP000295497">
    <property type="component" value="Chromosome"/>
</dbReference>
<keyword evidence="8" id="KW-0067">ATP-binding</keyword>
<dbReference type="EMBL" id="CP012672">
    <property type="protein sequence ID" value="AUX37816.1"/>
    <property type="molecule type" value="Genomic_DNA"/>
</dbReference>
<keyword evidence="5" id="KW-0808">Transferase</keyword>
<evidence type="ECO:0000259" key="13">
    <source>
        <dbReference type="PROSITE" id="PS50885"/>
    </source>
</evidence>
<keyword evidence="9" id="KW-0902">Two-component regulatory system</keyword>
<reference evidence="14 15" key="1">
    <citation type="submission" date="2015-09" db="EMBL/GenBank/DDBJ databases">
        <title>Sorangium comparison.</title>
        <authorList>
            <person name="Zaburannyi N."/>
            <person name="Bunk B."/>
            <person name="Overmann J."/>
            <person name="Mueller R."/>
        </authorList>
    </citation>
    <scope>NUCLEOTIDE SEQUENCE [LARGE SCALE GENOMIC DNA]</scope>
    <source>
        <strain evidence="14 15">So ce836</strain>
    </source>
</reference>
<dbReference type="Gene3D" id="6.10.340.10">
    <property type="match status" value="1"/>
</dbReference>
<dbReference type="SMART" id="SM00387">
    <property type="entry name" value="HATPase_c"/>
    <property type="match status" value="1"/>
</dbReference>
<dbReference type="Pfam" id="PF00512">
    <property type="entry name" value="HisKA"/>
    <property type="match status" value="1"/>
</dbReference>
<dbReference type="InterPro" id="IPR036097">
    <property type="entry name" value="HisK_dim/P_sf"/>
</dbReference>
<dbReference type="InterPro" id="IPR036890">
    <property type="entry name" value="HATPase_C_sf"/>
</dbReference>
<evidence type="ECO:0000256" key="3">
    <source>
        <dbReference type="ARBA" id="ARBA00012438"/>
    </source>
</evidence>
<dbReference type="SUPFAM" id="SSF47384">
    <property type="entry name" value="Homodimeric domain of signal transducing histidine kinase"/>
    <property type="match status" value="1"/>
</dbReference>
<dbReference type="EC" id="2.7.13.3" evidence="3"/>
<evidence type="ECO:0000256" key="2">
    <source>
        <dbReference type="ARBA" id="ARBA00004370"/>
    </source>
</evidence>
<evidence type="ECO:0000256" key="5">
    <source>
        <dbReference type="ARBA" id="ARBA00022679"/>
    </source>
</evidence>
<evidence type="ECO:0000256" key="9">
    <source>
        <dbReference type="ARBA" id="ARBA00023012"/>
    </source>
</evidence>
<dbReference type="PROSITE" id="PS50885">
    <property type="entry name" value="HAMP"/>
    <property type="match status" value="1"/>
</dbReference>
<dbReference type="RefSeq" id="WP_129580375.1">
    <property type="nucleotide sequence ID" value="NZ_CP012672.1"/>
</dbReference>
<dbReference type="PRINTS" id="PR00344">
    <property type="entry name" value="BCTRLSENSOR"/>
</dbReference>
<comment type="catalytic activity">
    <reaction evidence="1">
        <text>ATP + protein L-histidine = ADP + protein N-phospho-L-histidine.</text>
        <dbReference type="EC" id="2.7.13.3"/>
    </reaction>
</comment>
<dbReference type="InterPro" id="IPR004358">
    <property type="entry name" value="Sig_transdc_His_kin-like_C"/>
</dbReference>
<keyword evidence="6" id="KW-0547">Nucleotide-binding</keyword>
<gene>
    <name evidence="14" type="primary">resE</name>
    <name evidence="14" type="ORF">SOCE836_100520</name>
</gene>
<dbReference type="InterPro" id="IPR003661">
    <property type="entry name" value="HisK_dim/P_dom"/>
</dbReference>
<dbReference type="Gene3D" id="3.30.565.10">
    <property type="entry name" value="Histidine kinase-like ATPase, C-terminal domain"/>
    <property type="match status" value="1"/>
</dbReference>
<evidence type="ECO:0000256" key="8">
    <source>
        <dbReference type="ARBA" id="ARBA00022840"/>
    </source>
</evidence>
<evidence type="ECO:0000256" key="6">
    <source>
        <dbReference type="ARBA" id="ARBA00022741"/>
    </source>
</evidence>
<feature type="domain" description="Histidine kinase" evidence="12">
    <location>
        <begin position="301"/>
        <end position="518"/>
    </location>
</feature>
<evidence type="ECO:0000313" key="15">
    <source>
        <dbReference type="Proteomes" id="UP000295497"/>
    </source>
</evidence>
<dbReference type="GO" id="GO:0000155">
    <property type="term" value="F:phosphorelay sensor kinase activity"/>
    <property type="evidence" value="ECO:0007669"/>
    <property type="project" value="InterPro"/>
</dbReference>
<proteinExistence type="predicted"/>
<name>A0A4P2R4W5_SORCE</name>
<evidence type="ECO:0000256" key="4">
    <source>
        <dbReference type="ARBA" id="ARBA00022553"/>
    </source>
</evidence>
<dbReference type="Pfam" id="PF02518">
    <property type="entry name" value="HATPase_c"/>
    <property type="match status" value="1"/>
</dbReference>
<organism evidence="14 15">
    <name type="scientific">Sorangium cellulosum</name>
    <name type="common">Polyangium cellulosum</name>
    <dbReference type="NCBI Taxonomy" id="56"/>
    <lineage>
        <taxon>Bacteria</taxon>
        <taxon>Pseudomonadati</taxon>
        <taxon>Myxococcota</taxon>
        <taxon>Polyangia</taxon>
        <taxon>Polyangiales</taxon>
        <taxon>Polyangiaceae</taxon>
        <taxon>Sorangium</taxon>
    </lineage>
</organism>
<dbReference type="AlphaFoldDB" id="A0A4P2R4W5"/>
<comment type="subcellular location">
    <subcellularLocation>
        <location evidence="2">Membrane</location>
    </subcellularLocation>
</comment>
<dbReference type="GO" id="GO:0016020">
    <property type="term" value="C:membrane"/>
    <property type="evidence" value="ECO:0007669"/>
    <property type="project" value="UniProtKB-SubCell"/>
</dbReference>